<dbReference type="Gene3D" id="3.30.470.30">
    <property type="entry name" value="DNA ligase/mRNA capping enzyme"/>
    <property type="match status" value="1"/>
</dbReference>
<dbReference type="RefSeq" id="WP_345227455.1">
    <property type="nucleotide sequence ID" value="NZ_BAABHA010000015.1"/>
</dbReference>
<name>A0ABP8JJV0_9BACT</name>
<evidence type="ECO:0000313" key="3">
    <source>
        <dbReference type="Proteomes" id="UP001500454"/>
    </source>
</evidence>
<organism evidence="2 3">
    <name type="scientific">Hymenobacter koreensis</name>
    <dbReference type="NCBI Taxonomy" id="1084523"/>
    <lineage>
        <taxon>Bacteria</taxon>
        <taxon>Pseudomonadati</taxon>
        <taxon>Bacteroidota</taxon>
        <taxon>Cytophagia</taxon>
        <taxon>Cytophagales</taxon>
        <taxon>Hymenobacteraceae</taxon>
        <taxon>Hymenobacter</taxon>
    </lineage>
</organism>
<dbReference type="Pfam" id="PF09414">
    <property type="entry name" value="RNA_ligase"/>
    <property type="match status" value="1"/>
</dbReference>
<protein>
    <recommendedName>
        <fullName evidence="1">RNA ligase domain-containing protein</fullName>
    </recommendedName>
</protein>
<evidence type="ECO:0000259" key="1">
    <source>
        <dbReference type="Pfam" id="PF09414"/>
    </source>
</evidence>
<comment type="caution">
    <text evidence="2">The sequence shown here is derived from an EMBL/GenBank/DDBJ whole genome shotgun (WGS) entry which is preliminary data.</text>
</comment>
<accession>A0ABP8JJV0</accession>
<dbReference type="InterPro" id="IPR021122">
    <property type="entry name" value="RNA_ligase_dom_REL/Rnl2"/>
</dbReference>
<dbReference type="Proteomes" id="UP001500454">
    <property type="component" value="Unassembled WGS sequence"/>
</dbReference>
<dbReference type="EMBL" id="BAABHA010000015">
    <property type="protein sequence ID" value="GAA4392030.1"/>
    <property type="molecule type" value="Genomic_DNA"/>
</dbReference>
<gene>
    <name evidence="2" type="ORF">GCM10023186_42050</name>
</gene>
<sequence>MGYLHIDNLYKNQVILLFKECYALEKIHGTSAHISWRHATQRVGFFAGGESHERFIGLFDAEALAAKFNEVFPFADVIVYGEAFGGKQQGMSRTYGPNLCFSVFDVKVGDVWLAVPSAADVAEKLGITFVAYERVSTDLAALNAERDRDSTAAQRNGMGGGHKREGVVLRPLVEATLNNGSRIISKHKRDEFMETKTPREVSPEAAAILAGAQAIADEWVTPMRLLHVLDKLPQGIGIESTPQVINAMLEDVLREAKGEIVESKAAAKAIGAKAAQVFKQYLQAQLA</sequence>
<evidence type="ECO:0000313" key="2">
    <source>
        <dbReference type="EMBL" id="GAA4392030.1"/>
    </source>
</evidence>
<feature type="domain" description="RNA ligase" evidence="1">
    <location>
        <begin position="20"/>
        <end position="185"/>
    </location>
</feature>
<proteinExistence type="predicted"/>
<keyword evidence="3" id="KW-1185">Reference proteome</keyword>
<reference evidence="3" key="1">
    <citation type="journal article" date="2019" name="Int. J. Syst. Evol. Microbiol.">
        <title>The Global Catalogue of Microorganisms (GCM) 10K type strain sequencing project: providing services to taxonomists for standard genome sequencing and annotation.</title>
        <authorList>
            <consortium name="The Broad Institute Genomics Platform"/>
            <consortium name="The Broad Institute Genome Sequencing Center for Infectious Disease"/>
            <person name="Wu L."/>
            <person name="Ma J."/>
        </authorList>
    </citation>
    <scope>NUCLEOTIDE SEQUENCE [LARGE SCALE GENOMIC DNA]</scope>
    <source>
        <strain evidence="3">JCM 17924</strain>
    </source>
</reference>
<dbReference type="SUPFAM" id="SSF56091">
    <property type="entry name" value="DNA ligase/mRNA capping enzyme, catalytic domain"/>
    <property type="match status" value="1"/>
</dbReference>